<comment type="caution">
    <text evidence="3">The sequence shown here is derived from an EMBL/GenBank/DDBJ whole genome shotgun (WGS) entry which is preliminary data.</text>
</comment>
<dbReference type="EMBL" id="JQFZ01000120">
    <property type="protein sequence ID" value="KGO58499.1"/>
    <property type="molecule type" value="Genomic_DNA"/>
</dbReference>
<dbReference type="GeneID" id="27679691"/>
<dbReference type="SMART" id="SM00355">
    <property type="entry name" value="ZnF_C2H2"/>
    <property type="match status" value="1"/>
</dbReference>
<keyword evidence="1" id="KW-0479">Metal-binding</keyword>
<gene>
    <name evidence="3" type="ORF">PEX2_070000</name>
</gene>
<keyword evidence="4" id="KW-1185">Reference proteome</keyword>
<sequence length="231" mass="25479">MPLDLVSPLEATDAESVVATPQFPINIYLTPLHLASASEPGLRMLSSAIESSPLMSDISSCDLFKISLSLLCLSNKESIDSALPLSSLILAEYMDLDSDTETEGSKDENHEVHQYPRVTNAVTGGPVQKILQFSGEEFNKCFVDDMHMTQVLNLESFGITHSSRVNPDIQCPVDTCDKWFTTPTSVRIHLRNVHSLSQKEANTLLPPKSGGSADPQTQTMYTFYTKPRCRI</sequence>
<feature type="domain" description="C2H2-type" evidence="2">
    <location>
        <begin position="169"/>
        <end position="199"/>
    </location>
</feature>
<organism evidence="3 4">
    <name type="scientific">Penicillium expansum</name>
    <name type="common">Blue mold rot fungus</name>
    <dbReference type="NCBI Taxonomy" id="27334"/>
    <lineage>
        <taxon>Eukaryota</taxon>
        <taxon>Fungi</taxon>
        <taxon>Dikarya</taxon>
        <taxon>Ascomycota</taxon>
        <taxon>Pezizomycotina</taxon>
        <taxon>Eurotiomycetes</taxon>
        <taxon>Eurotiomycetidae</taxon>
        <taxon>Eurotiales</taxon>
        <taxon>Aspergillaceae</taxon>
        <taxon>Penicillium</taxon>
    </lineage>
</organism>
<dbReference type="Proteomes" id="UP000030143">
    <property type="component" value="Unassembled WGS sequence"/>
</dbReference>
<dbReference type="VEuPathDB" id="FungiDB:PEXP_003720"/>
<name>A0A0A2JSV8_PENEN</name>
<dbReference type="AlphaFoldDB" id="A0A0A2JSV8"/>
<dbReference type="GO" id="GO:0008270">
    <property type="term" value="F:zinc ion binding"/>
    <property type="evidence" value="ECO:0007669"/>
    <property type="project" value="UniProtKB-KW"/>
</dbReference>
<dbReference type="HOGENOM" id="CLU_1200191_0_0_1"/>
<protein>
    <submittedName>
        <fullName evidence="3">Zinc finger, C2H2</fullName>
    </submittedName>
</protein>
<proteinExistence type="predicted"/>
<dbReference type="PROSITE" id="PS00028">
    <property type="entry name" value="ZINC_FINGER_C2H2_1"/>
    <property type="match status" value="1"/>
</dbReference>
<evidence type="ECO:0000259" key="2">
    <source>
        <dbReference type="PROSITE" id="PS50157"/>
    </source>
</evidence>
<evidence type="ECO:0000256" key="1">
    <source>
        <dbReference type="PROSITE-ProRule" id="PRU00042"/>
    </source>
</evidence>
<accession>A0A0A2JSV8</accession>
<evidence type="ECO:0000313" key="4">
    <source>
        <dbReference type="Proteomes" id="UP000030143"/>
    </source>
</evidence>
<reference evidence="3 4" key="1">
    <citation type="journal article" date="2015" name="Mol. Plant Microbe Interact.">
        <title>Genome, transcriptome, and functional analyses of Penicillium expansum provide new insights into secondary metabolism and pathogenicity.</title>
        <authorList>
            <person name="Ballester A.R."/>
            <person name="Marcet-Houben M."/>
            <person name="Levin E."/>
            <person name="Sela N."/>
            <person name="Selma-Lazaro C."/>
            <person name="Carmona L."/>
            <person name="Wisniewski M."/>
            <person name="Droby S."/>
            <person name="Gonzalez-Candelas L."/>
            <person name="Gabaldon T."/>
        </authorList>
    </citation>
    <scope>NUCLEOTIDE SEQUENCE [LARGE SCALE GENOMIC DNA]</scope>
    <source>
        <strain evidence="3 4">MD-8</strain>
    </source>
</reference>
<dbReference type="PROSITE" id="PS50157">
    <property type="entry name" value="ZINC_FINGER_C2H2_2"/>
    <property type="match status" value="1"/>
</dbReference>
<keyword evidence="1" id="KW-0863">Zinc-finger</keyword>
<keyword evidence="1" id="KW-0862">Zinc</keyword>
<dbReference type="InterPro" id="IPR013087">
    <property type="entry name" value="Znf_C2H2_type"/>
</dbReference>
<evidence type="ECO:0000313" key="3">
    <source>
        <dbReference type="EMBL" id="KGO58499.1"/>
    </source>
</evidence>
<dbReference type="RefSeq" id="XP_016599984.1">
    <property type="nucleotide sequence ID" value="XM_016744271.1"/>
</dbReference>